<keyword evidence="2" id="KW-0732">Signal</keyword>
<organism evidence="3 4">
    <name type="scientific">Nonomuraea terrae</name>
    <dbReference type="NCBI Taxonomy" id="2530383"/>
    <lineage>
        <taxon>Bacteria</taxon>
        <taxon>Bacillati</taxon>
        <taxon>Actinomycetota</taxon>
        <taxon>Actinomycetes</taxon>
        <taxon>Streptosporangiales</taxon>
        <taxon>Streptosporangiaceae</taxon>
        <taxon>Nonomuraea</taxon>
    </lineage>
</organism>
<gene>
    <name evidence="3" type="ORF">E1286_20300</name>
</gene>
<reference evidence="3 4" key="1">
    <citation type="submission" date="2019-03" db="EMBL/GenBank/DDBJ databases">
        <title>Draft genome sequences of novel Actinobacteria.</title>
        <authorList>
            <person name="Sahin N."/>
            <person name="Ay H."/>
            <person name="Saygin H."/>
        </authorList>
    </citation>
    <scope>NUCLEOTIDE SEQUENCE [LARGE SCALE GENOMIC DNA]</scope>
    <source>
        <strain evidence="3 4">CH32</strain>
    </source>
</reference>
<keyword evidence="4" id="KW-1185">Reference proteome</keyword>
<feature type="signal peptide" evidence="2">
    <location>
        <begin position="1"/>
        <end position="23"/>
    </location>
</feature>
<dbReference type="Proteomes" id="UP000295302">
    <property type="component" value="Unassembled WGS sequence"/>
</dbReference>
<evidence type="ECO:0000313" key="4">
    <source>
        <dbReference type="Proteomes" id="UP000295302"/>
    </source>
</evidence>
<name>A0A4R4YQI7_9ACTN</name>
<dbReference type="AlphaFoldDB" id="A0A4R4YQI7"/>
<proteinExistence type="predicted"/>
<dbReference type="OrthoDB" id="3515039at2"/>
<feature type="region of interest" description="Disordered" evidence="1">
    <location>
        <begin position="43"/>
        <end position="66"/>
    </location>
</feature>
<feature type="chain" id="PRO_5020845147" evidence="2">
    <location>
        <begin position="24"/>
        <end position="151"/>
    </location>
</feature>
<dbReference type="EMBL" id="SMKQ01000059">
    <property type="protein sequence ID" value="TDD46574.1"/>
    <property type="molecule type" value="Genomic_DNA"/>
</dbReference>
<protein>
    <submittedName>
        <fullName evidence="3">Uncharacterized protein</fullName>
    </submittedName>
</protein>
<comment type="caution">
    <text evidence="3">The sequence shown here is derived from an EMBL/GenBank/DDBJ whole genome shotgun (WGS) entry which is preliminary data.</text>
</comment>
<evidence type="ECO:0000256" key="2">
    <source>
        <dbReference type="SAM" id="SignalP"/>
    </source>
</evidence>
<evidence type="ECO:0000256" key="1">
    <source>
        <dbReference type="SAM" id="MobiDB-lite"/>
    </source>
</evidence>
<sequence length="151" mass="16062">MKRPITILAAGSAVLAAAVPTQAASKEPVRALEAKLAPGHGVRFTETTTFGDGTEERPVHASDLGGGTEVSYTLTLTSANLVSRVESTYRLPDHHVVYEDDQGMTVHADTRYSGWGDKVSIKAPDPDTVGDKIEGLPRLPGSYKLRSCKAT</sequence>
<evidence type="ECO:0000313" key="3">
    <source>
        <dbReference type="EMBL" id="TDD46574.1"/>
    </source>
</evidence>
<accession>A0A4R4YQI7</accession>
<dbReference type="RefSeq" id="WP_132614807.1">
    <property type="nucleotide sequence ID" value="NZ_SMKQ01000059.1"/>
</dbReference>